<dbReference type="AlphaFoldDB" id="A0A0F9IH73"/>
<dbReference type="Gene3D" id="3.40.50.300">
    <property type="entry name" value="P-loop containing nucleotide triphosphate hydrolases"/>
    <property type="match status" value="1"/>
</dbReference>
<evidence type="ECO:0008006" key="2">
    <source>
        <dbReference type="Google" id="ProtNLM"/>
    </source>
</evidence>
<protein>
    <recommendedName>
        <fullName evidence="2">SF4 helicase domain-containing protein</fullName>
    </recommendedName>
</protein>
<evidence type="ECO:0000313" key="1">
    <source>
        <dbReference type="EMBL" id="KKL86717.1"/>
    </source>
</evidence>
<accession>A0A0F9IH73</accession>
<reference evidence="1" key="1">
    <citation type="journal article" date="2015" name="Nature">
        <title>Complex archaea that bridge the gap between prokaryotes and eukaryotes.</title>
        <authorList>
            <person name="Spang A."/>
            <person name="Saw J.H."/>
            <person name="Jorgensen S.L."/>
            <person name="Zaremba-Niedzwiedzka K."/>
            <person name="Martijn J."/>
            <person name="Lind A.E."/>
            <person name="van Eijk R."/>
            <person name="Schleper C."/>
            <person name="Guy L."/>
            <person name="Ettema T.J."/>
        </authorList>
    </citation>
    <scope>NUCLEOTIDE SEQUENCE</scope>
</reference>
<name>A0A0F9IH73_9ZZZZ</name>
<dbReference type="SUPFAM" id="SSF52540">
    <property type="entry name" value="P-loop containing nucleoside triphosphate hydrolases"/>
    <property type="match status" value="1"/>
</dbReference>
<organism evidence="1">
    <name type="scientific">marine sediment metagenome</name>
    <dbReference type="NCBI Taxonomy" id="412755"/>
    <lineage>
        <taxon>unclassified sequences</taxon>
        <taxon>metagenomes</taxon>
        <taxon>ecological metagenomes</taxon>
    </lineage>
</organism>
<gene>
    <name evidence="1" type="ORF">LCGC14_1941950</name>
</gene>
<proteinExistence type="predicted"/>
<dbReference type="EMBL" id="LAZR01021031">
    <property type="protein sequence ID" value="KKL86717.1"/>
    <property type="molecule type" value="Genomic_DNA"/>
</dbReference>
<dbReference type="InterPro" id="IPR027417">
    <property type="entry name" value="P-loop_NTPase"/>
</dbReference>
<sequence>MVDVYKQVSSRIDSDWYPYHREEWFSQDDICRFFQWREADTRQAVSKKLYHESKVKVPPILEKMGKTYRLIDDDAEEMDWQSADTTNVIDISLPFGLERYVKFFPKTIICVAGEPNAGKTAFLYNVIVKNMGKHVITLYNSETGREQMKERFDNFDIQIPCPAPFKTKERYENFADVIDPDGFSVVDYIDADNEFWSIGAELSRLHKKLRTGVVVCAIQKKPGMKNFKGEIISSDMGYGGAPTLKRPALYVSMTESSPHRLKIVKGKSWMDKTLNPNGMMWTYKLVGGAKFVNIERFYEDGEPQE</sequence>
<comment type="caution">
    <text evidence="1">The sequence shown here is derived from an EMBL/GenBank/DDBJ whole genome shotgun (WGS) entry which is preliminary data.</text>
</comment>